<dbReference type="AlphaFoldDB" id="A0A179FXD4"/>
<evidence type="ECO:0000313" key="5">
    <source>
        <dbReference type="EMBL" id="OAQ69639.1"/>
    </source>
</evidence>
<comment type="similarity">
    <text evidence="1">Belongs to the peptidase S12 family.</text>
</comment>
<feature type="region of interest" description="Disordered" evidence="2">
    <location>
        <begin position="372"/>
        <end position="397"/>
    </location>
</feature>
<dbReference type="OrthoDB" id="5946976at2759"/>
<evidence type="ECO:0000256" key="1">
    <source>
        <dbReference type="ARBA" id="ARBA00038215"/>
    </source>
</evidence>
<dbReference type="Gene3D" id="3.40.710.10">
    <property type="entry name" value="DD-peptidase/beta-lactamase superfamily"/>
    <property type="match status" value="1"/>
</dbReference>
<dbReference type="EMBL" id="LSBJ02000002">
    <property type="protein sequence ID" value="OAQ69639.1"/>
    <property type="molecule type" value="Genomic_DNA"/>
</dbReference>
<name>A0A179FXD4_METCM</name>
<dbReference type="KEGG" id="pchm:VFPPC_11693"/>
<sequence length="521" mass="58182">MEFFTGERFASRARHLLNKHHVPGLAAAIVQGDRIETAAYGKSCINPPRDCTPETLFDAASTSKSMTAAAVSLLVDENDKYRGIQWDTPMSTLLRDDFVLASEAETATVTVEDILSHRSGMAPHDFSYMSPRAARPDDAKSVTRNLRNLDTAAPVRSKYMYCNMMFTAAAYLVEELSGTKFADFLHDRFFQPLGMTLTNLQPFRARQKGLSELIATGYTWDERLSAYTEIQCLDCPEAQGAGSIITCAADYIKWIKALVNQEKPISEAAYRDLLRQRTLMNPDAENLSPRTSPDVYAAGLITYYYRGFLVVCHPGGVPGFGSHIFFLPEFKFGGVIFTNSLDGQRVAITLASELIDELLNVPAVERFDGGKAGSLAQEDSGEAEEPPARCQSQSVPTERQRQVFPLTAYIGTFTNVGYHTLEVVIRHNKLYIDASDRSMGFTLEFEHVSEQRKYAARMKLCDELGGIKGGLINAEFRLEKERFMMGLDLEPNLGRLIWFERITGGLPVDELREIWQSQHVA</sequence>
<feature type="domain" description="Peptidase S12 Pab87-related C-terminal" evidence="4">
    <location>
        <begin position="402"/>
        <end position="500"/>
    </location>
</feature>
<evidence type="ECO:0000259" key="4">
    <source>
        <dbReference type="Pfam" id="PF11954"/>
    </source>
</evidence>
<proteinExistence type="inferred from homology"/>
<dbReference type="PANTHER" id="PTHR46825">
    <property type="entry name" value="D-ALANYL-D-ALANINE-CARBOXYPEPTIDASE/ENDOPEPTIDASE AMPH"/>
    <property type="match status" value="1"/>
</dbReference>
<dbReference type="SUPFAM" id="SSF56601">
    <property type="entry name" value="beta-lactamase/transpeptidase-like"/>
    <property type="match status" value="1"/>
</dbReference>
<keyword evidence="6" id="KW-1185">Reference proteome</keyword>
<evidence type="ECO:0000256" key="2">
    <source>
        <dbReference type="SAM" id="MobiDB-lite"/>
    </source>
</evidence>
<gene>
    <name evidence="5" type="ORF">VFPPC_11693</name>
</gene>
<accession>A0A179FXD4</accession>
<dbReference type="Proteomes" id="UP000078397">
    <property type="component" value="Unassembled WGS sequence"/>
</dbReference>
<dbReference type="GeneID" id="28853797"/>
<dbReference type="InterPro" id="IPR001466">
    <property type="entry name" value="Beta-lactam-related"/>
</dbReference>
<dbReference type="RefSeq" id="XP_018146176.1">
    <property type="nucleotide sequence ID" value="XM_018289803.1"/>
</dbReference>
<reference evidence="5 6" key="1">
    <citation type="journal article" date="2016" name="PLoS Pathog.">
        <title>Biosynthesis of antibiotic leucinostatins in bio-control fungus Purpureocillium lilacinum and their inhibition on phytophthora revealed by genome mining.</title>
        <authorList>
            <person name="Wang G."/>
            <person name="Liu Z."/>
            <person name="Lin R."/>
            <person name="Li E."/>
            <person name="Mao Z."/>
            <person name="Ling J."/>
            <person name="Yang Y."/>
            <person name="Yin W.B."/>
            <person name="Xie B."/>
        </authorList>
    </citation>
    <scope>NUCLEOTIDE SEQUENCE [LARGE SCALE GENOMIC DNA]</scope>
    <source>
        <strain evidence="5">170</strain>
    </source>
</reference>
<evidence type="ECO:0000313" key="6">
    <source>
        <dbReference type="Proteomes" id="UP000078397"/>
    </source>
</evidence>
<comment type="caution">
    <text evidence="5">The sequence shown here is derived from an EMBL/GenBank/DDBJ whole genome shotgun (WGS) entry which is preliminary data.</text>
</comment>
<dbReference type="InterPro" id="IPR021860">
    <property type="entry name" value="Peptidase_S12_Pab87-rel_C"/>
</dbReference>
<dbReference type="STRING" id="1380566.A0A179FXD4"/>
<dbReference type="InterPro" id="IPR050491">
    <property type="entry name" value="AmpC-like"/>
</dbReference>
<dbReference type="InterPro" id="IPR012338">
    <property type="entry name" value="Beta-lactam/transpept-like"/>
</dbReference>
<dbReference type="Pfam" id="PF11954">
    <property type="entry name" value="DUF3471"/>
    <property type="match status" value="1"/>
</dbReference>
<dbReference type="Pfam" id="PF00144">
    <property type="entry name" value="Beta-lactamase"/>
    <property type="match status" value="1"/>
</dbReference>
<feature type="domain" description="Beta-lactamase-related" evidence="3">
    <location>
        <begin position="10"/>
        <end position="344"/>
    </location>
</feature>
<evidence type="ECO:0000259" key="3">
    <source>
        <dbReference type="Pfam" id="PF00144"/>
    </source>
</evidence>
<organism evidence="5 6">
    <name type="scientific">Pochonia chlamydosporia 170</name>
    <dbReference type="NCBI Taxonomy" id="1380566"/>
    <lineage>
        <taxon>Eukaryota</taxon>
        <taxon>Fungi</taxon>
        <taxon>Dikarya</taxon>
        <taxon>Ascomycota</taxon>
        <taxon>Pezizomycotina</taxon>
        <taxon>Sordariomycetes</taxon>
        <taxon>Hypocreomycetidae</taxon>
        <taxon>Hypocreales</taxon>
        <taxon>Clavicipitaceae</taxon>
        <taxon>Pochonia</taxon>
    </lineage>
</organism>
<protein>
    <submittedName>
        <fullName evidence="5">Beta-lactamase family protein</fullName>
    </submittedName>
</protein>
<dbReference type="PANTHER" id="PTHR46825:SF9">
    <property type="entry name" value="BETA-LACTAMASE-RELATED DOMAIN-CONTAINING PROTEIN"/>
    <property type="match status" value="1"/>
</dbReference>